<keyword evidence="2" id="KW-1185">Reference proteome</keyword>
<dbReference type="AlphaFoldDB" id="A0A9D4KRG1"/>
<protein>
    <submittedName>
        <fullName evidence="1">Uncharacterized protein</fullName>
    </submittedName>
</protein>
<organism evidence="1 2">
    <name type="scientific">Dreissena polymorpha</name>
    <name type="common">Zebra mussel</name>
    <name type="synonym">Mytilus polymorpha</name>
    <dbReference type="NCBI Taxonomy" id="45954"/>
    <lineage>
        <taxon>Eukaryota</taxon>
        <taxon>Metazoa</taxon>
        <taxon>Spiralia</taxon>
        <taxon>Lophotrochozoa</taxon>
        <taxon>Mollusca</taxon>
        <taxon>Bivalvia</taxon>
        <taxon>Autobranchia</taxon>
        <taxon>Heteroconchia</taxon>
        <taxon>Euheterodonta</taxon>
        <taxon>Imparidentia</taxon>
        <taxon>Neoheterodontei</taxon>
        <taxon>Myida</taxon>
        <taxon>Dreissenoidea</taxon>
        <taxon>Dreissenidae</taxon>
        <taxon>Dreissena</taxon>
    </lineage>
</organism>
<evidence type="ECO:0000313" key="2">
    <source>
        <dbReference type="Proteomes" id="UP000828390"/>
    </source>
</evidence>
<proteinExistence type="predicted"/>
<accession>A0A9D4KRG1</accession>
<sequence length="147" mass="17044">MFRYTHSAVPIAFFQDLRALLLIFSVQPPRHINKLLYESLHYILQVCREFQNQRDAEAASEVAQKDLDKSLECQTSADDRNTSRRRWTTSQESQESSEDTGICHLFLLFMHLIGCHIAVQLSVSPSICLSVCASIRKLYHWPKLLQY</sequence>
<evidence type="ECO:0000313" key="1">
    <source>
        <dbReference type="EMBL" id="KAH3844748.1"/>
    </source>
</evidence>
<reference evidence="1" key="2">
    <citation type="submission" date="2020-11" db="EMBL/GenBank/DDBJ databases">
        <authorList>
            <person name="McCartney M.A."/>
            <person name="Auch B."/>
            <person name="Kono T."/>
            <person name="Mallez S."/>
            <person name="Becker A."/>
            <person name="Gohl D.M."/>
            <person name="Silverstein K.A.T."/>
            <person name="Koren S."/>
            <person name="Bechman K.B."/>
            <person name="Herman A."/>
            <person name="Abrahante J.E."/>
            <person name="Garbe J."/>
        </authorList>
    </citation>
    <scope>NUCLEOTIDE SEQUENCE</scope>
    <source>
        <strain evidence="1">Duluth1</strain>
        <tissue evidence="1">Whole animal</tissue>
    </source>
</reference>
<gene>
    <name evidence="1" type="ORF">DPMN_087010</name>
</gene>
<comment type="caution">
    <text evidence="1">The sequence shown here is derived from an EMBL/GenBank/DDBJ whole genome shotgun (WGS) entry which is preliminary data.</text>
</comment>
<reference evidence="1" key="1">
    <citation type="journal article" date="2019" name="bioRxiv">
        <title>The Genome of the Zebra Mussel, Dreissena polymorpha: A Resource for Invasive Species Research.</title>
        <authorList>
            <person name="McCartney M.A."/>
            <person name="Auch B."/>
            <person name="Kono T."/>
            <person name="Mallez S."/>
            <person name="Zhang Y."/>
            <person name="Obille A."/>
            <person name="Becker A."/>
            <person name="Abrahante J.E."/>
            <person name="Garbe J."/>
            <person name="Badalamenti J.P."/>
            <person name="Herman A."/>
            <person name="Mangelson H."/>
            <person name="Liachko I."/>
            <person name="Sullivan S."/>
            <person name="Sone E.D."/>
            <person name="Koren S."/>
            <person name="Silverstein K.A.T."/>
            <person name="Beckman K.B."/>
            <person name="Gohl D.M."/>
        </authorList>
    </citation>
    <scope>NUCLEOTIDE SEQUENCE</scope>
    <source>
        <strain evidence="1">Duluth1</strain>
        <tissue evidence="1">Whole animal</tissue>
    </source>
</reference>
<name>A0A9D4KRG1_DREPO</name>
<dbReference type="EMBL" id="JAIWYP010000003">
    <property type="protein sequence ID" value="KAH3844748.1"/>
    <property type="molecule type" value="Genomic_DNA"/>
</dbReference>
<dbReference type="Proteomes" id="UP000828390">
    <property type="component" value="Unassembled WGS sequence"/>
</dbReference>